<evidence type="ECO:0000313" key="2">
    <source>
        <dbReference type="EMBL" id="JAD45201.1"/>
    </source>
</evidence>
<sequence>MCGFLVKTVVIIVFGQKLPVGVRDEGISSCSLRNPRSGVKEISSCSTWSSLLSLHSSRF</sequence>
<name>A0A0A9A284_ARUDO</name>
<feature type="chain" id="PRO_5013334411" evidence="1">
    <location>
        <begin position="16"/>
        <end position="59"/>
    </location>
</feature>
<organism evidence="2">
    <name type="scientific">Arundo donax</name>
    <name type="common">Giant reed</name>
    <name type="synonym">Donax arundinaceus</name>
    <dbReference type="NCBI Taxonomy" id="35708"/>
    <lineage>
        <taxon>Eukaryota</taxon>
        <taxon>Viridiplantae</taxon>
        <taxon>Streptophyta</taxon>
        <taxon>Embryophyta</taxon>
        <taxon>Tracheophyta</taxon>
        <taxon>Spermatophyta</taxon>
        <taxon>Magnoliopsida</taxon>
        <taxon>Liliopsida</taxon>
        <taxon>Poales</taxon>
        <taxon>Poaceae</taxon>
        <taxon>PACMAD clade</taxon>
        <taxon>Arundinoideae</taxon>
        <taxon>Arundineae</taxon>
        <taxon>Arundo</taxon>
    </lineage>
</organism>
<dbReference type="EMBL" id="GBRH01252694">
    <property type="protein sequence ID" value="JAD45201.1"/>
    <property type="molecule type" value="Transcribed_RNA"/>
</dbReference>
<reference evidence="2" key="2">
    <citation type="journal article" date="2015" name="Data Brief">
        <title>Shoot transcriptome of the giant reed, Arundo donax.</title>
        <authorList>
            <person name="Barrero R.A."/>
            <person name="Guerrero F.D."/>
            <person name="Moolhuijzen P."/>
            <person name="Goolsby J.A."/>
            <person name="Tidwell J."/>
            <person name="Bellgard S.E."/>
            <person name="Bellgard M.I."/>
        </authorList>
    </citation>
    <scope>NUCLEOTIDE SEQUENCE</scope>
    <source>
        <tissue evidence="2">Shoot tissue taken approximately 20 cm above the soil surface</tissue>
    </source>
</reference>
<accession>A0A0A9A284</accession>
<evidence type="ECO:0000256" key="1">
    <source>
        <dbReference type="SAM" id="SignalP"/>
    </source>
</evidence>
<dbReference type="AlphaFoldDB" id="A0A0A9A284"/>
<keyword evidence="1" id="KW-0732">Signal</keyword>
<proteinExistence type="predicted"/>
<reference evidence="2" key="1">
    <citation type="submission" date="2014-09" db="EMBL/GenBank/DDBJ databases">
        <authorList>
            <person name="Magalhaes I.L.F."/>
            <person name="Oliveira U."/>
            <person name="Santos F.R."/>
            <person name="Vidigal T.H.D.A."/>
            <person name="Brescovit A.D."/>
            <person name="Santos A.J."/>
        </authorList>
    </citation>
    <scope>NUCLEOTIDE SEQUENCE</scope>
    <source>
        <tissue evidence="2">Shoot tissue taken approximately 20 cm above the soil surface</tissue>
    </source>
</reference>
<feature type="signal peptide" evidence="1">
    <location>
        <begin position="1"/>
        <end position="15"/>
    </location>
</feature>
<protein>
    <submittedName>
        <fullName evidence="2">Uncharacterized protein</fullName>
    </submittedName>
</protein>